<name>A0ABR2FW44_9ROSI</name>
<evidence type="ECO:0000313" key="1">
    <source>
        <dbReference type="EMBL" id="KAK8588480.1"/>
    </source>
</evidence>
<dbReference type="Proteomes" id="UP001472677">
    <property type="component" value="Unassembled WGS sequence"/>
</dbReference>
<reference evidence="1 2" key="1">
    <citation type="journal article" date="2024" name="G3 (Bethesda)">
        <title>Genome assembly of Hibiscus sabdariffa L. provides insights into metabolisms of medicinal natural products.</title>
        <authorList>
            <person name="Kim T."/>
        </authorList>
    </citation>
    <scope>NUCLEOTIDE SEQUENCE [LARGE SCALE GENOMIC DNA]</scope>
    <source>
        <strain evidence="1">TK-2024</strain>
        <tissue evidence="1">Old leaves</tissue>
    </source>
</reference>
<accession>A0ABR2FW44</accession>
<organism evidence="1 2">
    <name type="scientific">Hibiscus sabdariffa</name>
    <name type="common">roselle</name>
    <dbReference type="NCBI Taxonomy" id="183260"/>
    <lineage>
        <taxon>Eukaryota</taxon>
        <taxon>Viridiplantae</taxon>
        <taxon>Streptophyta</taxon>
        <taxon>Embryophyta</taxon>
        <taxon>Tracheophyta</taxon>
        <taxon>Spermatophyta</taxon>
        <taxon>Magnoliopsida</taxon>
        <taxon>eudicotyledons</taxon>
        <taxon>Gunneridae</taxon>
        <taxon>Pentapetalae</taxon>
        <taxon>rosids</taxon>
        <taxon>malvids</taxon>
        <taxon>Malvales</taxon>
        <taxon>Malvaceae</taxon>
        <taxon>Malvoideae</taxon>
        <taxon>Hibiscus</taxon>
    </lineage>
</organism>
<protein>
    <submittedName>
        <fullName evidence="1">Uncharacterized protein</fullName>
    </submittedName>
</protein>
<keyword evidence="2" id="KW-1185">Reference proteome</keyword>
<proteinExistence type="predicted"/>
<evidence type="ECO:0000313" key="2">
    <source>
        <dbReference type="Proteomes" id="UP001472677"/>
    </source>
</evidence>
<sequence length="110" mass="11805">MNHRINKKVENSRVGSDFGARYGKGADGELEELEAFRGASSLEISGFRRVEGGNSIPRGGERAGVLEGNGDEVGRGEMGLELLEGVVEVGFCNLLYAPLELMRMADFGAK</sequence>
<comment type="caution">
    <text evidence="1">The sequence shown here is derived from an EMBL/GenBank/DDBJ whole genome shotgun (WGS) entry which is preliminary data.</text>
</comment>
<dbReference type="EMBL" id="JBBPBM010000004">
    <property type="protein sequence ID" value="KAK8588480.1"/>
    <property type="molecule type" value="Genomic_DNA"/>
</dbReference>
<gene>
    <name evidence="1" type="ORF">V6N12_022919</name>
</gene>